<dbReference type="InterPro" id="IPR013096">
    <property type="entry name" value="Cupin_2"/>
</dbReference>
<dbReference type="Proteomes" id="UP000198994">
    <property type="component" value="Unassembled WGS sequence"/>
</dbReference>
<evidence type="ECO:0000313" key="3">
    <source>
        <dbReference type="EMBL" id="SDE83229.1"/>
    </source>
</evidence>
<feature type="domain" description="HTH cro/C1-type" evidence="2">
    <location>
        <begin position="9"/>
        <end position="63"/>
    </location>
</feature>
<dbReference type="Pfam" id="PF07883">
    <property type="entry name" value="Cupin_2"/>
    <property type="match status" value="1"/>
</dbReference>
<dbReference type="Pfam" id="PF13560">
    <property type="entry name" value="HTH_31"/>
    <property type="match status" value="1"/>
</dbReference>
<dbReference type="Gene3D" id="1.10.260.40">
    <property type="entry name" value="lambda repressor-like DNA-binding domains"/>
    <property type="match status" value="1"/>
</dbReference>
<dbReference type="InterPro" id="IPR001387">
    <property type="entry name" value="Cro/C1-type_HTH"/>
</dbReference>
<dbReference type="SMART" id="SM00530">
    <property type="entry name" value="HTH_XRE"/>
    <property type="match status" value="1"/>
</dbReference>
<dbReference type="PROSITE" id="PS50943">
    <property type="entry name" value="HTH_CROC1"/>
    <property type="match status" value="1"/>
</dbReference>
<dbReference type="PANTHER" id="PTHR46797">
    <property type="entry name" value="HTH-TYPE TRANSCRIPTIONAL REGULATOR"/>
    <property type="match status" value="1"/>
</dbReference>
<dbReference type="InterPro" id="IPR010982">
    <property type="entry name" value="Lambda_DNA-bd_dom_sf"/>
</dbReference>
<dbReference type="RefSeq" id="WP_089959983.1">
    <property type="nucleotide sequence ID" value="NZ_FNAV01000008.1"/>
</dbReference>
<evidence type="ECO:0000256" key="1">
    <source>
        <dbReference type="ARBA" id="ARBA00023125"/>
    </source>
</evidence>
<dbReference type="STRING" id="282683.SAMN04488105_108130"/>
<dbReference type="Gene3D" id="2.60.120.10">
    <property type="entry name" value="Jelly Rolls"/>
    <property type="match status" value="1"/>
</dbReference>
<evidence type="ECO:0000259" key="2">
    <source>
        <dbReference type="PROSITE" id="PS50943"/>
    </source>
</evidence>
<organism evidence="3 4">
    <name type="scientific">Salipiger thiooxidans</name>
    <dbReference type="NCBI Taxonomy" id="282683"/>
    <lineage>
        <taxon>Bacteria</taxon>
        <taxon>Pseudomonadati</taxon>
        <taxon>Pseudomonadota</taxon>
        <taxon>Alphaproteobacteria</taxon>
        <taxon>Rhodobacterales</taxon>
        <taxon>Roseobacteraceae</taxon>
        <taxon>Salipiger</taxon>
    </lineage>
</organism>
<dbReference type="GO" id="GO:0003677">
    <property type="term" value="F:DNA binding"/>
    <property type="evidence" value="ECO:0007669"/>
    <property type="project" value="UniProtKB-KW"/>
</dbReference>
<dbReference type="GO" id="GO:0005829">
    <property type="term" value="C:cytosol"/>
    <property type="evidence" value="ECO:0007669"/>
    <property type="project" value="TreeGrafter"/>
</dbReference>
<dbReference type="AlphaFoldDB" id="A0A1G7G5D2"/>
<evidence type="ECO:0000313" key="4">
    <source>
        <dbReference type="Proteomes" id="UP000198994"/>
    </source>
</evidence>
<dbReference type="InterPro" id="IPR011051">
    <property type="entry name" value="RmlC_Cupin_sf"/>
</dbReference>
<keyword evidence="4" id="KW-1185">Reference proteome</keyword>
<proteinExistence type="predicted"/>
<dbReference type="OrthoDB" id="9814751at2"/>
<reference evidence="4" key="1">
    <citation type="submission" date="2016-10" db="EMBL/GenBank/DDBJ databases">
        <authorList>
            <person name="Varghese N."/>
            <person name="Submissions S."/>
        </authorList>
    </citation>
    <scope>NUCLEOTIDE SEQUENCE [LARGE SCALE GENOMIC DNA]</scope>
    <source>
        <strain evidence="4">DSM 10146</strain>
    </source>
</reference>
<accession>A0A1G7G5D2</accession>
<sequence>MNRQVGTDIRALRKSRGLTLQALAEATGRSAGWLSLIERGQAEPSIRDLEKIAALFGLTISFFFRSAGRAEREQGLVLRQEDRMPIGSDESGLVEELLSPSLDGAFEMMRSVFAPGASRDEMRPRAGREDGAVLVSGHLTLFVDGESFDLHPGDSFQFSGRAYGWRNDGPEPAVAIWVVSPPVY</sequence>
<dbReference type="EMBL" id="FNAV01000008">
    <property type="protein sequence ID" value="SDE83229.1"/>
    <property type="molecule type" value="Genomic_DNA"/>
</dbReference>
<dbReference type="CDD" id="cd02209">
    <property type="entry name" value="cupin_XRE_C"/>
    <property type="match status" value="1"/>
</dbReference>
<dbReference type="PANTHER" id="PTHR46797:SF2">
    <property type="entry name" value="TRANSCRIPTIONAL REGULATOR"/>
    <property type="match status" value="1"/>
</dbReference>
<dbReference type="SUPFAM" id="SSF51182">
    <property type="entry name" value="RmlC-like cupins"/>
    <property type="match status" value="1"/>
</dbReference>
<dbReference type="InterPro" id="IPR014710">
    <property type="entry name" value="RmlC-like_jellyroll"/>
</dbReference>
<dbReference type="InterPro" id="IPR050807">
    <property type="entry name" value="TransReg_Diox_bact_type"/>
</dbReference>
<protein>
    <submittedName>
        <fullName evidence="3">Transcriptional regulator, XRE family with cupin sensor</fullName>
    </submittedName>
</protein>
<keyword evidence="1" id="KW-0238">DNA-binding</keyword>
<dbReference type="GO" id="GO:0003700">
    <property type="term" value="F:DNA-binding transcription factor activity"/>
    <property type="evidence" value="ECO:0007669"/>
    <property type="project" value="TreeGrafter"/>
</dbReference>
<dbReference type="CDD" id="cd00093">
    <property type="entry name" value="HTH_XRE"/>
    <property type="match status" value="1"/>
</dbReference>
<name>A0A1G7G5D2_9RHOB</name>
<gene>
    <name evidence="3" type="ORF">SAMN04488105_108130</name>
</gene>
<dbReference type="SUPFAM" id="SSF47413">
    <property type="entry name" value="lambda repressor-like DNA-binding domains"/>
    <property type="match status" value="1"/>
</dbReference>